<dbReference type="Gene3D" id="3.40.50.300">
    <property type="entry name" value="P-loop containing nucleotide triphosphate hydrolases"/>
    <property type="match status" value="1"/>
</dbReference>
<dbReference type="RefSeq" id="WP_064087713.1">
    <property type="nucleotide sequence ID" value="NZ_LXSG01000032.1"/>
</dbReference>
<dbReference type="InterPro" id="IPR027417">
    <property type="entry name" value="P-loop_NTPase"/>
</dbReference>
<evidence type="ECO:0000313" key="2">
    <source>
        <dbReference type="Proteomes" id="UP000077589"/>
    </source>
</evidence>
<protein>
    <submittedName>
        <fullName evidence="1">Uncharacterized protein</fullName>
    </submittedName>
</protein>
<dbReference type="AlphaFoldDB" id="A0A1A9RJK9"/>
<gene>
    <name evidence="1" type="ORF">A7P90_05650</name>
</gene>
<comment type="caution">
    <text evidence="1">The sequence shown here is derived from an EMBL/GenBank/DDBJ whole genome shotgun (WGS) entry which is preliminary data.</text>
</comment>
<evidence type="ECO:0000313" key="1">
    <source>
        <dbReference type="EMBL" id="OAM18760.1"/>
    </source>
</evidence>
<organism evidence="1 2">
    <name type="scientific">Eikenella corrodens</name>
    <dbReference type="NCBI Taxonomy" id="539"/>
    <lineage>
        <taxon>Bacteria</taxon>
        <taxon>Pseudomonadati</taxon>
        <taxon>Pseudomonadota</taxon>
        <taxon>Betaproteobacteria</taxon>
        <taxon>Neisseriales</taxon>
        <taxon>Neisseriaceae</taxon>
        <taxon>Eikenella</taxon>
    </lineage>
</organism>
<dbReference type="Proteomes" id="UP000077589">
    <property type="component" value="Unassembled WGS sequence"/>
</dbReference>
<proteinExistence type="predicted"/>
<accession>A0A1A9RJK9</accession>
<name>A0A1A9RJK9_EIKCO</name>
<dbReference type="EMBL" id="LXSG01000032">
    <property type="protein sequence ID" value="OAM18760.1"/>
    <property type="molecule type" value="Genomic_DNA"/>
</dbReference>
<sequence>MTTAAQRIQIQHSAEQEIMRYARPDPVTSIRPHALWHKHVHNVDLDPMQVLKMQEMDDHRNTVDFSCRRTGKTAVKEMYCLEYLATTPFQEEGIVAPRLQQSQTNLMYHIDAIRRSPILSGWIGYKSGRRQIADTRYQFHNGSKAVCYGIMSQIDGDGLSIGSLEEIDDMPADRLFSRFLPMLGSARRLGVDSSVSFDPQIRITGVYKGADVLTQLIDTGGYHVLPPVDVYLGIELGILNQAFVDEMKEQLPDSEWIRQFLCINASAQNHIWEKYIRRAMAVGLSAGLQAACPLPGGRYRKKGLLSFGYDHSGHGESAHASKSALVVCEQVGNFATFPFVKTWPAGTDDAVVQRDLFGFWEYFRPDYAMGDAYGLGMLTNLNDMLFARGLTDIDRRSIGDGQSTASTWMHWPFAPIRFEGMTKHNMASLLRTAFHNGQAAIPYVDDGSDALRTKNAANTSWGPSRLDEIGADSSDFALFIRQLGNVKSAPAKNAAYNTYKMANPKIGDDLFDAACAAVYAMVTAGIENYQPGVVLTRRISQEQLLGQL</sequence>
<reference evidence="2" key="1">
    <citation type="submission" date="2016-05" db="EMBL/GenBank/DDBJ databases">
        <title>Draft genome of Corynebacterium afermentans subsp. afermentans LCDC 88199T.</title>
        <authorList>
            <person name="Bernier A.-M."/>
            <person name="Bernard K."/>
        </authorList>
    </citation>
    <scope>NUCLEOTIDE SEQUENCE [LARGE SCALE GENOMIC DNA]</scope>
    <source>
        <strain evidence="2">NML04-0072</strain>
    </source>
</reference>
<dbReference type="Gene3D" id="3.30.420.240">
    <property type="match status" value="1"/>
</dbReference>